<accession>A0A0X8K7T1</accession>
<dbReference type="EMBL" id="CP024176">
    <property type="protein sequence ID" value="ATQ82734.1"/>
    <property type="molecule type" value="Genomic_DNA"/>
</dbReference>
<keyword evidence="8" id="KW-1185">Reference proteome</keyword>
<dbReference type="AlphaFoldDB" id="A0A0X8K7T1"/>
<dbReference type="Proteomes" id="UP000229340">
    <property type="component" value="Chromosome"/>
</dbReference>
<evidence type="ECO:0000313" key="6">
    <source>
        <dbReference type="Proteomes" id="UP000229521"/>
    </source>
</evidence>
<dbReference type="EMBL" id="PKJS01000019">
    <property type="protein sequence ID" value="PKZ67869.1"/>
    <property type="molecule type" value="Genomic_DNA"/>
</dbReference>
<organism evidence="3 7">
    <name type="scientific">Faucicola osloensis</name>
    <name type="common">Moraxella osloensis</name>
    <dbReference type="NCBI Taxonomy" id="34062"/>
    <lineage>
        <taxon>Bacteria</taxon>
        <taxon>Pseudomonadati</taxon>
        <taxon>Pseudomonadota</taxon>
        <taxon>Gammaproteobacteria</taxon>
        <taxon>Moraxellales</taxon>
        <taxon>Moraxellaceae</taxon>
        <taxon>Faucicola</taxon>
    </lineage>
</organism>
<evidence type="ECO:0000313" key="2">
    <source>
        <dbReference type="EMBL" id="ATR78184.1"/>
    </source>
</evidence>
<reference evidence="2" key="5">
    <citation type="journal article" date="2018" name="Misainmurhag Hoiji">
        <title>Complete genome sequence of multidrug-resistant Moraxella osloensis NP7 with multiple plasmids isolated from human skin.</title>
        <authorList>
            <person name="Ganzorig M."/>
            <person name="Lim J.Y."/>
            <person name="Hwang I."/>
            <person name="Lee K."/>
        </authorList>
    </citation>
    <scope>NUCLEOTIDE SEQUENCE</scope>
    <source>
        <strain evidence="2">NP7</strain>
    </source>
</reference>
<evidence type="ECO:0000313" key="8">
    <source>
        <dbReference type="Proteomes" id="UP000255230"/>
    </source>
</evidence>
<reference evidence="2 6" key="4">
    <citation type="journal article" date="2018" name="Genome Announc.">
        <title>Complete Genome Sequences of Three Moraxella osloensis Strains Isolated from Human Skin.</title>
        <authorList>
            <person name="Lim J.Y."/>
            <person name="Hwang I."/>
            <person name="Ganzorig M."/>
            <person name="Huang S.L."/>
            <person name="Cho G.S."/>
            <person name="Franz C.M.A.P."/>
            <person name="Lee K."/>
        </authorList>
    </citation>
    <scope>NUCLEOTIDE SEQUENCE</scope>
    <source>
        <strain evidence="2">NP7</strain>
        <strain evidence="6">YHS</strain>
    </source>
</reference>
<dbReference type="Proteomes" id="UP000234914">
    <property type="component" value="Unassembled WGS sequence"/>
</dbReference>
<dbReference type="GeneID" id="35779598"/>
<dbReference type="Proteomes" id="UP000255230">
    <property type="component" value="Unassembled WGS sequence"/>
</dbReference>
<evidence type="ECO:0000313" key="3">
    <source>
        <dbReference type="EMBL" id="PKZ67869.1"/>
    </source>
</evidence>
<sequence>MQSVEEILNLINSKLADFNDDEAIQAFNQLKDFIADNNSTAEEISDAYLLQGLLVAFNPFLTGCENDYSGMVYFHKAI</sequence>
<proteinExistence type="predicted"/>
<dbReference type="EMBL" id="UGPY01000001">
    <property type="protein sequence ID" value="STY98012.1"/>
    <property type="molecule type" value="Genomic_DNA"/>
</dbReference>
<reference evidence="5" key="2">
    <citation type="submission" date="2017-11" db="EMBL/GenBank/DDBJ databases">
        <title>Complete genome sequence of Moraxella osloensis NP7 isolated from human skin.</title>
        <authorList>
            <person name="Lee K."/>
            <person name="Lim J.Y."/>
            <person name="Hwang I."/>
        </authorList>
    </citation>
    <scope>NUCLEOTIDE SEQUENCE [LARGE SCALE GENOMIC DNA]</scope>
    <source>
        <strain evidence="5">NP7</strain>
    </source>
</reference>
<dbReference type="KEGG" id="mos:AXE82_09120"/>
<evidence type="ECO:0000313" key="5">
    <source>
        <dbReference type="Proteomes" id="UP000229340"/>
    </source>
</evidence>
<gene>
    <name evidence="3" type="ORF">CYJ96_11440</name>
    <name evidence="4" type="ORF">NCTC10465_01813</name>
    <name evidence="2" type="ORF">NP7_02205</name>
    <name evidence="1" type="ORF">YHS_02190</name>
</gene>
<dbReference type="EMBL" id="CP024443">
    <property type="protein sequence ID" value="ATR78184.1"/>
    <property type="molecule type" value="Genomic_DNA"/>
</dbReference>
<reference evidence="4 8" key="6">
    <citation type="submission" date="2018-06" db="EMBL/GenBank/DDBJ databases">
        <authorList>
            <consortium name="Pathogen Informatics"/>
            <person name="Doyle S."/>
        </authorList>
    </citation>
    <scope>NUCLEOTIDE SEQUENCE [LARGE SCALE GENOMIC DNA]</scope>
    <source>
        <strain evidence="4 8">NCTC10465</strain>
    </source>
</reference>
<evidence type="ECO:0000313" key="4">
    <source>
        <dbReference type="EMBL" id="STY98012.1"/>
    </source>
</evidence>
<dbReference type="RefSeq" id="WP_062333885.1">
    <property type="nucleotide sequence ID" value="NZ_CBCRZU010000031.1"/>
</dbReference>
<evidence type="ECO:0000313" key="7">
    <source>
        <dbReference type="Proteomes" id="UP000234914"/>
    </source>
</evidence>
<name>A0A0X8K7T1_FAUOS</name>
<reference evidence="3 7" key="3">
    <citation type="submission" date="2017-12" db="EMBL/GenBank/DDBJ databases">
        <title>Phylogenetic diversity of female urinary microbiome.</title>
        <authorList>
            <person name="Thomas-White K."/>
            <person name="Wolfe A.J."/>
        </authorList>
    </citation>
    <scope>NUCLEOTIDE SEQUENCE [LARGE SCALE GENOMIC DNA]</scope>
    <source>
        <strain evidence="3 7">UMB0416</strain>
    </source>
</reference>
<evidence type="ECO:0000313" key="1">
    <source>
        <dbReference type="EMBL" id="ATQ82734.1"/>
    </source>
</evidence>
<dbReference type="STRING" id="34062.AXE82_09120"/>
<reference evidence="1" key="1">
    <citation type="submission" date="2017-11" db="EMBL/GenBank/DDBJ databases">
        <title>Complete Genome Sequence from Moraxella oslensis YHS isolated from human skin.</title>
        <authorList>
            <person name="Lee K."/>
            <person name="Lim J.Y."/>
            <person name="Hwang I."/>
        </authorList>
    </citation>
    <scope>NUCLEOTIDE SEQUENCE</scope>
    <source>
        <strain evidence="1">YHS</strain>
    </source>
</reference>
<protein>
    <submittedName>
        <fullName evidence="3">Uncharacterized protein</fullName>
    </submittedName>
</protein>